<organism evidence="6 7">
    <name type="scientific">Thalictrum thalictroides</name>
    <name type="common">Rue-anemone</name>
    <name type="synonym">Anemone thalictroides</name>
    <dbReference type="NCBI Taxonomy" id="46969"/>
    <lineage>
        <taxon>Eukaryota</taxon>
        <taxon>Viridiplantae</taxon>
        <taxon>Streptophyta</taxon>
        <taxon>Embryophyta</taxon>
        <taxon>Tracheophyta</taxon>
        <taxon>Spermatophyta</taxon>
        <taxon>Magnoliopsida</taxon>
        <taxon>Ranunculales</taxon>
        <taxon>Ranunculaceae</taxon>
        <taxon>Thalictroideae</taxon>
        <taxon>Thalictrum</taxon>
    </lineage>
</organism>
<dbReference type="SUPFAM" id="SSF101148">
    <property type="entry name" value="Plant invertase/pectin methylesterase inhibitor"/>
    <property type="match status" value="1"/>
</dbReference>
<evidence type="ECO:0000313" key="6">
    <source>
        <dbReference type="EMBL" id="KAF5183959.1"/>
    </source>
</evidence>
<dbReference type="NCBIfam" id="TIGR01614">
    <property type="entry name" value="PME_inhib"/>
    <property type="match status" value="1"/>
</dbReference>
<feature type="signal peptide" evidence="4">
    <location>
        <begin position="1"/>
        <end position="25"/>
    </location>
</feature>
<sequence length="192" mass="21279">MASTLCSCCISKLLVVFALLHLVQVHEQPSWFVKGDVIVDECNKTLYPSVCLGCLKVDHSRKSDSREELVHAVILCAENQAVNAHNDAASLVQNTTGPANLKAAFQFCEKSLLSAQNYLVQAQHQVEGRDFKNAWTTFGNARKGVFDCENNLLPILRTISVSKKLLDDMQATVRLNDVAQQILSSWTLFIVT</sequence>
<comment type="caution">
    <text evidence="6">The sequence shown here is derived from an EMBL/GenBank/DDBJ whole genome shotgun (WGS) entry which is preliminary data.</text>
</comment>
<dbReference type="SMART" id="SM00856">
    <property type="entry name" value="PMEI"/>
    <property type="match status" value="1"/>
</dbReference>
<keyword evidence="7" id="KW-1185">Reference proteome</keyword>
<evidence type="ECO:0000256" key="2">
    <source>
        <dbReference type="ARBA" id="ARBA00023157"/>
    </source>
</evidence>
<dbReference type="Pfam" id="PF04043">
    <property type="entry name" value="PMEI"/>
    <property type="match status" value="1"/>
</dbReference>
<dbReference type="PANTHER" id="PTHR36710">
    <property type="entry name" value="PECTINESTERASE INHIBITOR-LIKE"/>
    <property type="match status" value="1"/>
</dbReference>
<comment type="similarity">
    <text evidence="3">Belongs to the PMEI family.</text>
</comment>
<dbReference type="Gene3D" id="1.20.140.40">
    <property type="entry name" value="Invertase/pectin methylesterase inhibitor family protein"/>
    <property type="match status" value="1"/>
</dbReference>
<dbReference type="GO" id="GO:0004857">
    <property type="term" value="F:enzyme inhibitor activity"/>
    <property type="evidence" value="ECO:0007669"/>
    <property type="project" value="InterPro"/>
</dbReference>
<gene>
    <name evidence="6" type="ORF">FRX31_026450</name>
</gene>
<feature type="domain" description="Pectinesterase inhibitor" evidence="5">
    <location>
        <begin position="34"/>
        <end position="182"/>
    </location>
</feature>
<keyword evidence="2" id="KW-1015">Disulfide bond</keyword>
<feature type="chain" id="PRO_5029889624" description="Pectinesterase inhibitor domain-containing protein" evidence="4">
    <location>
        <begin position="26"/>
        <end position="192"/>
    </location>
</feature>
<dbReference type="Proteomes" id="UP000554482">
    <property type="component" value="Unassembled WGS sequence"/>
</dbReference>
<dbReference type="EMBL" id="JABWDY010032725">
    <property type="protein sequence ID" value="KAF5183959.1"/>
    <property type="molecule type" value="Genomic_DNA"/>
</dbReference>
<proteinExistence type="inferred from homology"/>
<evidence type="ECO:0000313" key="7">
    <source>
        <dbReference type="Proteomes" id="UP000554482"/>
    </source>
</evidence>
<evidence type="ECO:0000256" key="4">
    <source>
        <dbReference type="SAM" id="SignalP"/>
    </source>
</evidence>
<evidence type="ECO:0000259" key="5">
    <source>
        <dbReference type="SMART" id="SM00856"/>
    </source>
</evidence>
<reference evidence="6 7" key="1">
    <citation type="submission" date="2020-06" db="EMBL/GenBank/DDBJ databases">
        <title>Transcriptomic and genomic resources for Thalictrum thalictroides and T. hernandezii: Facilitating candidate gene discovery in an emerging model plant lineage.</title>
        <authorList>
            <person name="Arias T."/>
            <person name="Riano-Pachon D.M."/>
            <person name="Di Stilio V.S."/>
        </authorList>
    </citation>
    <scope>NUCLEOTIDE SEQUENCE [LARGE SCALE GENOMIC DNA]</scope>
    <source>
        <strain evidence="7">cv. WT478/WT964</strain>
        <tissue evidence="6">Leaves</tissue>
    </source>
</reference>
<dbReference type="InterPro" id="IPR052421">
    <property type="entry name" value="PCW_Enzyme_Inhibitor"/>
</dbReference>
<accession>A0A7J6VFS8</accession>
<dbReference type="InterPro" id="IPR035513">
    <property type="entry name" value="Invertase/methylesterase_inhib"/>
</dbReference>
<dbReference type="PANTHER" id="PTHR36710:SF18">
    <property type="entry name" value="PECTINESTERASE INHIBITOR 5-RELATED"/>
    <property type="match status" value="1"/>
</dbReference>
<evidence type="ECO:0000256" key="1">
    <source>
        <dbReference type="ARBA" id="ARBA00022729"/>
    </source>
</evidence>
<name>A0A7J6VFS8_THATH</name>
<keyword evidence="1 4" id="KW-0732">Signal</keyword>
<dbReference type="AlphaFoldDB" id="A0A7J6VFS8"/>
<protein>
    <recommendedName>
        <fullName evidence="5">Pectinesterase inhibitor domain-containing protein</fullName>
    </recommendedName>
</protein>
<dbReference type="InterPro" id="IPR006501">
    <property type="entry name" value="Pectinesterase_inhib_dom"/>
</dbReference>
<evidence type="ECO:0000256" key="3">
    <source>
        <dbReference type="ARBA" id="ARBA00038471"/>
    </source>
</evidence>